<evidence type="ECO:0000256" key="16">
    <source>
        <dbReference type="RuleBase" id="RU003515"/>
    </source>
</evidence>
<reference evidence="19" key="1">
    <citation type="journal article" date="2022" name="Int. J. Syst. Evol. Microbiol.">
        <title>Anaeromyxobacter oryzae sp. nov., Anaeromyxobacter diazotrophicus sp. nov. and Anaeromyxobacter paludicola sp. nov., isolated from paddy soils.</title>
        <authorList>
            <person name="Itoh H."/>
            <person name="Xu Z."/>
            <person name="Mise K."/>
            <person name="Masuda Y."/>
            <person name="Ushijima N."/>
            <person name="Hayakawa C."/>
            <person name="Shiratori Y."/>
            <person name="Senoo K."/>
        </authorList>
    </citation>
    <scope>NUCLEOTIDE SEQUENCE [LARGE SCALE GENOMIC DNA]</scope>
    <source>
        <strain evidence="19">Red232</strain>
    </source>
</reference>
<dbReference type="EMBL" id="AP025591">
    <property type="protein sequence ID" value="BDG03863.1"/>
    <property type="molecule type" value="Genomic_DNA"/>
</dbReference>
<keyword evidence="12 14" id="KW-0378">Hydrolase</keyword>
<comment type="cofactor">
    <cofactor evidence="2">
        <name>Mg(2+)</name>
        <dbReference type="ChEBI" id="CHEBI:18420"/>
    </cofactor>
</comment>
<evidence type="ECO:0000256" key="8">
    <source>
        <dbReference type="ARBA" id="ARBA00022490"/>
    </source>
</evidence>
<dbReference type="PANTHER" id="PTHR10954">
    <property type="entry name" value="RIBONUCLEASE H2 SUBUNIT A"/>
    <property type="match status" value="1"/>
</dbReference>
<dbReference type="RefSeq" id="WP_248362379.1">
    <property type="nucleotide sequence ID" value="NZ_AP025591.1"/>
</dbReference>
<keyword evidence="8 14" id="KW-0963">Cytoplasm</keyword>
<dbReference type="HAMAP" id="MF_00052_B">
    <property type="entry name" value="RNase_HII_B"/>
    <property type="match status" value="1"/>
</dbReference>
<comment type="cofactor">
    <cofactor evidence="14 15">
        <name>Mn(2+)</name>
        <dbReference type="ChEBI" id="CHEBI:29035"/>
    </cofactor>
    <cofactor evidence="14 15">
        <name>Mg(2+)</name>
        <dbReference type="ChEBI" id="CHEBI:18420"/>
    </cofactor>
    <text evidence="14 15">Manganese or magnesium. Binds 1 divalent metal ion per monomer in the absence of substrate. May bind a second metal ion after substrate binding.</text>
</comment>
<protein>
    <recommendedName>
        <fullName evidence="7 14">Ribonuclease HII</fullName>
        <shortName evidence="14">RNase HII</shortName>
        <ecNumber evidence="6 14">3.1.26.4</ecNumber>
    </recommendedName>
</protein>
<evidence type="ECO:0000313" key="19">
    <source>
        <dbReference type="Proteomes" id="UP001162891"/>
    </source>
</evidence>
<evidence type="ECO:0000256" key="12">
    <source>
        <dbReference type="ARBA" id="ARBA00022801"/>
    </source>
</evidence>
<evidence type="ECO:0000256" key="11">
    <source>
        <dbReference type="ARBA" id="ARBA00022759"/>
    </source>
</evidence>
<comment type="subcellular location">
    <subcellularLocation>
        <location evidence="4 14">Cytoplasm</location>
    </subcellularLocation>
</comment>
<evidence type="ECO:0000256" key="5">
    <source>
        <dbReference type="ARBA" id="ARBA00007383"/>
    </source>
</evidence>
<gene>
    <name evidence="14" type="primary">rnhB</name>
    <name evidence="18" type="ORF">AMOR_28590</name>
</gene>
<evidence type="ECO:0000256" key="4">
    <source>
        <dbReference type="ARBA" id="ARBA00004496"/>
    </source>
</evidence>
<evidence type="ECO:0000259" key="17">
    <source>
        <dbReference type="PROSITE" id="PS51975"/>
    </source>
</evidence>
<dbReference type="Gene3D" id="3.30.420.10">
    <property type="entry name" value="Ribonuclease H-like superfamily/Ribonuclease H"/>
    <property type="match status" value="1"/>
</dbReference>
<dbReference type="SUPFAM" id="SSF53098">
    <property type="entry name" value="Ribonuclease H-like"/>
    <property type="match status" value="1"/>
</dbReference>
<dbReference type="CDD" id="cd07182">
    <property type="entry name" value="RNase_HII_bacteria_HII_like"/>
    <property type="match status" value="1"/>
</dbReference>
<comment type="similarity">
    <text evidence="5 14 16">Belongs to the RNase HII family.</text>
</comment>
<dbReference type="PANTHER" id="PTHR10954:SF18">
    <property type="entry name" value="RIBONUCLEASE HII"/>
    <property type="match status" value="1"/>
</dbReference>
<dbReference type="Pfam" id="PF01351">
    <property type="entry name" value="RNase_HII"/>
    <property type="match status" value="1"/>
</dbReference>
<dbReference type="InterPro" id="IPR022898">
    <property type="entry name" value="RNase_HII"/>
</dbReference>
<sequence length="287" mass="31742">MRPEDLARLSVTELRVRLLDRGEPLGEACEAALAVDPRAGAREILRLVLKRRHENRAEGQRLRHLLRFETELWERGVVHVAGVDEAGMAPLAGPVVAGACILPHDYRPRGIDDSKQLDRCERERLAEDIRRNAICWATARAEVDEIDRLNIYRAGLLALTRAVRGLATCPEHVLVDARKLAELPLPQTPIVHGDALSLTIAAASILAKTTRDALMRELDGIHPGYGFARHKGYPTAEHFDALRRLGACPIHRRSFAPVRQALGLEPVQGDLFGAPAVPVEIVEDEVE</sequence>
<dbReference type="Proteomes" id="UP001162891">
    <property type="component" value="Chromosome"/>
</dbReference>
<feature type="binding site" evidence="14 15">
    <location>
        <position position="84"/>
    </location>
    <ligand>
        <name>a divalent metal cation</name>
        <dbReference type="ChEBI" id="CHEBI:60240"/>
    </ligand>
</feature>
<feature type="binding site" evidence="14 15">
    <location>
        <position position="85"/>
    </location>
    <ligand>
        <name>a divalent metal cation</name>
        <dbReference type="ChEBI" id="CHEBI:60240"/>
    </ligand>
</feature>
<keyword evidence="19" id="KW-1185">Reference proteome</keyword>
<dbReference type="EC" id="3.1.26.4" evidence="6 14"/>
<evidence type="ECO:0000256" key="10">
    <source>
        <dbReference type="ARBA" id="ARBA00022723"/>
    </source>
</evidence>
<feature type="domain" description="RNase H type-2" evidence="17">
    <location>
        <begin position="78"/>
        <end position="267"/>
    </location>
</feature>
<comment type="catalytic activity">
    <reaction evidence="1 14 15 16">
        <text>Endonucleolytic cleavage to 5'-phosphomonoester.</text>
        <dbReference type="EC" id="3.1.26.4"/>
    </reaction>
</comment>
<dbReference type="InterPro" id="IPR012337">
    <property type="entry name" value="RNaseH-like_sf"/>
</dbReference>
<dbReference type="NCBIfam" id="NF000594">
    <property type="entry name" value="PRK00015.1-1"/>
    <property type="match status" value="1"/>
</dbReference>
<accession>A0ABN6MSB5</accession>
<dbReference type="InterPro" id="IPR024567">
    <property type="entry name" value="RNase_HII/HIII_dom"/>
</dbReference>
<keyword evidence="10 14" id="KW-0479">Metal-binding</keyword>
<keyword evidence="13 14" id="KW-0464">Manganese</keyword>
<comment type="function">
    <text evidence="3 14 16">Endonuclease that specifically degrades the RNA of RNA-DNA hybrids.</text>
</comment>
<keyword evidence="9 14" id="KW-0540">Nuclease</keyword>
<dbReference type="NCBIfam" id="NF000595">
    <property type="entry name" value="PRK00015.1-3"/>
    <property type="match status" value="1"/>
</dbReference>
<dbReference type="InterPro" id="IPR036397">
    <property type="entry name" value="RNaseH_sf"/>
</dbReference>
<evidence type="ECO:0000256" key="13">
    <source>
        <dbReference type="ARBA" id="ARBA00023211"/>
    </source>
</evidence>
<evidence type="ECO:0000256" key="14">
    <source>
        <dbReference type="HAMAP-Rule" id="MF_00052"/>
    </source>
</evidence>
<evidence type="ECO:0000256" key="3">
    <source>
        <dbReference type="ARBA" id="ARBA00004065"/>
    </source>
</evidence>
<evidence type="ECO:0000256" key="9">
    <source>
        <dbReference type="ARBA" id="ARBA00022722"/>
    </source>
</evidence>
<organism evidence="18 19">
    <name type="scientific">Anaeromyxobacter oryzae</name>
    <dbReference type="NCBI Taxonomy" id="2918170"/>
    <lineage>
        <taxon>Bacteria</taxon>
        <taxon>Pseudomonadati</taxon>
        <taxon>Myxococcota</taxon>
        <taxon>Myxococcia</taxon>
        <taxon>Myxococcales</taxon>
        <taxon>Cystobacterineae</taxon>
        <taxon>Anaeromyxobacteraceae</taxon>
        <taxon>Anaeromyxobacter</taxon>
    </lineage>
</organism>
<proteinExistence type="inferred from homology"/>
<evidence type="ECO:0000256" key="1">
    <source>
        <dbReference type="ARBA" id="ARBA00000077"/>
    </source>
</evidence>
<dbReference type="InterPro" id="IPR001352">
    <property type="entry name" value="RNase_HII/HIII"/>
</dbReference>
<evidence type="ECO:0000256" key="15">
    <source>
        <dbReference type="PROSITE-ProRule" id="PRU01319"/>
    </source>
</evidence>
<evidence type="ECO:0000256" key="6">
    <source>
        <dbReference type="ARBA" id="ARBA00012180"/>
    </source>
</evidence>
<evidence type="ECO:0000256" key="7">
    <source>
        <dbReference type="ARBA" id="ARBA00019179"/>
    </source>
</evidence>
<dbReference type="PROSITE" id="PS51975">
    <property type="entry name" value="RNASE_H_2"/>
    <property type="match status" value="1"/>
</dbReference>
<evidence type="ECO:0000256" key="2">
    <source>
        <dbReference type="ARBA" id="ARBA00001946"/>
    </source>
</evidence>
<evidence type="ECO:0000313" key="18">
    <source>
        <dbReference type="EMBL" id="BDG03863.1"/>
    </source>
</evidence>
<keyword evidence="11 14" id="KW-0255">Endonuclease</keyword>
<feature type="binding site" evidence="14 15">
    <location>
        <position position="176"/>
    </location>
    <ligand>
        <name>a divalent metal cation</name>
        <dbReference type="ChEBI" id="CHEBI:60240"/>
    </ligand>
</feature>
<name>A0ABN6MSB5_9BACT</name>